<dbReference type="AlphaFoldDB" id="A0A291T7Q2"/>
<reference evidence="2 3" key="1">
    <citation type="submission" date="2017-10" db="EMBL/GenBank/DDBJ databases">
        <title>Complete Genome Sequence of Faecalibacterium prausnitzii isolated from the gut of healthy adult Indian.</title>
        <authorList>
            <person name="Bag S."/>
            <person name="Ghosh T.S."/>
            <person name="Das B."/>
        </authorList>
    </citation>
    <scope>NUCLEOTIDE SEQUENCE [LARGE SCALE GENOMIC DNA]</scope>
    <source>
        <strain evidence="2 3">Indica</strain>
    </source>
</reference>
<gene>
    <name evidence="2" type="ORF">CRH10_01890</name>
</gene>
<proteinExistence type="predicted"/>
<feature type="compositionally biased region" description="Basic and acidic residues" evidence="1">
    <location>
        <begin position="11"/>
        <end position="20"/>
    </location>
</feature>
<dbReference type="CDD" id="cd10156">
    <property type="entry name" value="FpFrmR-Cterm-like_DUF156"/>
    <property type="match status" value="1"/>
</dbReference>
<dbReference type="GO" id="GO:0003677">
    <property type="term" value="F:DNA binding"/>
    <property type="evidence" value="ECO:0007669"/>
    <property type="project" value="InterPro"/>
</dbReference>
<protein>
    <submittedName>
        <fullName evidence="2">Protein FrmR</fullName>
    </submittedName>
</protein>
<dbReference type="GO" id="GO:0045892">
    <property type="term" value="P:negative regulation of DNA-templated transcription"/>
    <property type="evidence" value="ECO:0007669"/>
    <property type="project" value="UniProtKB-ARBA"/>
</dbReference>
<dbReference type="PANTHER" id="PTHR33677">
    <property type="entry name" value="TRANSCRIPTIONAL REPRESSOR FRMR-RELATED"/>
    <property type="match status" value="1"/>
</dbReference>
<sequence length="143" mass="16061">MQLWNRIPPRGNERRIDMSDVNRTPEGSCPHCSPAPAEAPCCAPAEGSTGCGCRHKQRTEEEYKHLITRLNRIEGQIRGIRSMVEKDVYCTDILVQAAAARSALNGFTRELIDQHLSTCVAEDLKNGGEEKLQEFLWILNKLV</sequence>
<dbReference type="Proteomes" id="UP000223709">
    <property type="component" value="Chromosome"/>
</dbReference>
<dbReference type="EMBL" id="CP023819">
    <property type="protein sequence ID" value="ATL89154.1"/>
    <property type="molecule type" value="Genomic_DNA"/>
</dbReference>
<dbReference type="Gene3D" id="1.20.58.1000">
    <property type="entry name" value="Metal-sensitive repressor, helix protomer"/>
    <property type="match status" value="1"/>
</dbReference>
<dbReference type="PANTHER" id="PTHR33677:SF3">
    <property type="entry name" value="COPPER-SENSING TRANSCRIPTIONAL REPRESSOR RICR"/>
    <property type="match status" value="1"/>
</dbReference>
<dbReference type="GO" id="GO:0046872">
    <property type="term" value="F:metal ion binding"/>
    <property type="evidence" value="ECO:0007669"/>
    <property type="project" value="InterPro"/>
</dbReference>
<name>A0A291T7Q2_9FIRM</name>
<dbReference type="InterPro" id="IPR038390">
    <property type="entry name" value="Metal_Tscrpt_repr_sf"/>
</dbReference>
<organism evidence="2 3">
    <name type="scientific">Faecalibacterium prausnitzii</name>
    <dbReference type="NCBI Taxonomy" id="853"/>
    <lineage>
        <taxon>Bacteria</taxon>
        <taxon>Bacillati</taxon>
        <taxon>Bacillota</taxon>
        <taxon>Clostridia</taxon>
        <taxon>Eubacteriales</taxon>
        <taxon>Oscillospiraceae</taxon>
        <taxon>Faecalibacterium</taxon>
    </lineage>
</organism>
<evidence type="ECO:0000313" key="3">
    <source>
        <dbReference type="Proteomes" id="UP000223709"/>
    </source>
</evidence>
<dbReference type="Pfam" id="PF02583">
    <property type="entry name" value="Trns_repr_metal"/>
    <property type="match status" value="1"/>
</dbReference>
<feature type="region of interest" description="Disordered" evidence="1">
    <location>
        <begin position="1"/>
        <end position="21"/>
    </location>
</feature>
<evidence type="ECO:0000313" key="2">
    <source>
        <dbReference type="EMBL" id="ATL89154.1"/>
    </source>
</evidence>
<evidence type="ECO:0000256" key="1">
    <source>
        <dbReference type="SAM" id="MobiDB-lite"/>
    </source>
</evidence>
<dbReference type="InterPro" id="IPR003735">
    <property type="entry name" value="Metal_Tscrpt_repr"/>
</dbReference>
<accession>A0A291T7Q2</accession>